<name>A0ACC4AFC2_POPAL</name>
<sequence length="83" mass="9165">MVWLCFPYNTNVTAAELIERPELSSLVGIFGRKPIGVEWPKATSPAHPLRTGEMLNVGLVTVSPDSHLLRPTLLEWTEGTQGH</sequence>
<keyword evidence="2" id="KW-1185">Reference proteome</keyword>
<gene>
    <name evidence="1" type="ORF">D5086_032920</name>
</gene>
<accession>A0ACC4AFC2</accession>
<proteinExistence type="predicted"/>
<evidence type="ECO:0000313" key="1">
    <source>
        <dbReference type="EMBL" id="KAL3564874.1"/>
    </source>
</evidence>
<protein>
    <submittedName>
        <fullName evidence="1">Uncharacterized protein</fullName>
    </submittedName>
</protein>
<reference evidence="1 2" key="1">
    <citation type="journal article" date="2024" name="Plant Biotechnol. J.">
        <title>Genome and CRISPR/Cas9 system of a widespread forest tree (Populus alba) in the world.</title>
        <authorList>
            <person name="Liu Y.J."/>
            <person name="Jiang P.F."/>
            <person name="Han X.M."/>
            <person name="Li X.Y."/>
            <person name="Wang H.M."/>
            <person name="Wang Y.J."/>
            <person name="Wang X.X."/>
            <person name="Zeng Q.Y."/>
        </authorList>
    </citation>
    <scope>NUCLEOTIDE SEQUENCE [LARGE SCALE GENOMIC DNA]</scope>
    <source>
        <strain evidence="2">cv. PAL-ZL1</strain>
    </source>
</reference>
<evidence type="ECO:0000313" key="2">
    <source>
        <dbReference type="Proteomes" id="UP000309997"/>
    </source>
</evidence>
<dbReference type="EMBL" id="RCHU02000019">
    <property type="protein sequence ID" value="KAL3564874.1"/>
    <property type="molecule type" value="Genomic_DNA"/>
</dbReference>
<organism evidence="1 2">
    <name type="scientific">Populus alba</name>
    <name type="common">White poplar</name>
    <dbReference type="NCBI Taxonomy" id="43335"/>
    <lineage>
        <taxon>Eukaryota</taxon>
        <taxon>Viridiplantae</taxon>
        <taxon>Streptophyta</taxon>
        <taxon>Embryophyta</taxon>
        <taxon>Tracheophyta</taxon>
        <taxon>Spermatophyta</taxon>
        <taxon>Magnoliopsida</taxon>
        <taxon>eudicotyledons</taxon>
        <taxon>Gunneridae</taxon>
        <taxon>Pentapetalae</taxon>
        <taxon>rosids</taxon>
        <taxon>fabids</taxon>
        <taxon>Malpighiales</taxon>
        <taxon>Salicaceae</taxon>
        <taxon>Saliceae</taxon>
        <taxon>Populus</taxon>
    </lineage>
</organism>
<comment type="caution">
    <text evidence="1">The sequence shown here is derived from an EMBL/GenBank/DDBJ whole genome shotgun (WGS) entry which is preliminary data.</text>
</comment>
<dbReference type="Proteomes" id="UP000309997">
    <property type="component" value="Unassembled WGS sequence"/>
</dbReference>